<evidence type="ECO:0000313" key="6">
    <source>
        <dbReference type="Proteomes" id="UP000199558"/>
    </source>
</evidence>
<gene>
    <name evidence="5" type="ORF">GA0070622_2677</name>
</gene>
<evidence type="ECO:0000256" key="2">
    <source>
        <dbReference type="ARBA" id="ARBA00022840"/>
    </source>
</evidence>
<dbReference type="SUPFAM" id="SSF48452">
    <property type="entry name" value="TPR-like"/>
    <property type="match status" value="1"/>
</dbReference>
<dbReference type="PANTHER" id="PTHR16305:SF28">
    <property type="entry name" value="GUANYLATE CYCLASE DOMAIN-CONTAINING PROTEIN"/>
    <property type="match status" value="1"/>
</dbReference>
<dbReference type="PANTHER" id="PTHR16305">
    <property type="entry name" value="TESTICULAR SOLUBLE ADENYLYL CYCLASE"/>
    <property type="match status" value="1"/>
</dbReference>
<dbReference type="AlphaFoldDB" id="A0A1A9B9M5"/>
<dbReference type="GO" id="GO:0005737">
    <property type="term" value="C:cytoplasm"/>
    <property type="evidence" value="ECO:0007669"/>
    <property type="project" value="TreeGrafter"/>
</dbReference>
<evidence type="ECO:0000313" key="5">
    <source>
        <dbReference type="EMBL" id="SBT65674.1"/>
    </source>
</evidence>
<dbReference type="Pfam" id="PF13191">
    <property type="entry name" value="AAA_16"/>
    <property type="match status" value="1"/>
</dbReference>
<keyword evidence="6" id="KW-1185">Reference proteome</keyword>
<evidence type="ECO:0000256" key="1">
    <source>
        <dbReference type="ARBA" id="ARBA00022741"/>
    </source>
</evidence>
<dbReference type="InterPro" id="IPR041664">
    <property type="entry name" value="AAA_16"/>
</dbReference>
<dbReference type="SUPFAM" id="SSF52540">
    <property type="entry name" value="P-loop containing nucleoside triphosphate hydrolases"/>
    <property type="match status" value="1"/>
</dbReference>
<proteinExistence type="predicted"/>
<protein>
    <submittedName>
        <fullName evidence="5">Predicted ATPase</fullName>
    </submittedName>
</protein>
<dbReference type="OrthoDB" id="8482304at2"/>
<dbReference type="GO" id="GO:0004016">
    <property type="term" value="F:adenylate cyclase activity"/>
    <property type="evidence" value="ECO:0007669"/>
    <property type="project" value="TreeGrafter"/>
</dbReference>
<dbReference type="EMBL" id="FLRH01000003">
    <property type="protein sequence ID" value="SBT65674.1"/>
    <property type="molecule type" value="Genomic_DNA"/>
</dbReference>
<accession>A0A1A9B9M5</accession>
<dbReference type="RefSeq" id="WP_091573586.1">
    <property type="nucleotide sequence ID" value="NZ_FLRH01000003.1"/>
</dbReference>
<dbReference type="Gene3D" id="1.25.40.10">
    <property type="entry name" value="Tetratricopeptide repeat domain"/>
    <property type="match status" value="1"/>
</dbReference>
<organism evidence="5 6">
    <name type="scientific">Micromonospora sediminicola</name>
    <dbReference type="NCBI Taxonomy" id="946078"/>
    <lineage>
        <taxon>Bacteria</taxon>
        <taxon>Bacillati</taxon>
        <taxon>Actinomycetota</taxon>
        <taxon>Actinomycetes</taxon>
        <taxon>Micromonosporales</taxon>
        <taxon>Micromonosporaceae</taxon>
        <taxon>Micromonospora</taxon>
    </lineage>
</organism>
<dbReference type="Gene3D" id="3.40.50.300">
    <property type="entry name" value="P-loop containing nucleotide triphosphate hydrolases"/>
    <property type="match status" value="1"/>
</dbReference>
<reference evidence="6" key="1">
    <citation type="submission" date="2016-06" db="EMBL/GenBank/DDBJ databases">
        <authorList>
            <person name="Varghese N."/>
            <person name="Submissions Spin"/>
        </authorList>
    </citation>
    <scope>NUCLEOTIDE SEQUENCE [LARGE SCALE GENOMIC DNA]</scope>
    <source>
        <strain evidence="6">DSM 45794</strain>
    </source>
</reference>
<keyword evidence="2" id="KW-0067">ATP-binding</keyword>
<evidence type="ECO:0000256" key="3">
    <source>
        <dbReference type="SAM" id="MobiDB-lite"/>
    </source>
</evidence>
<sequence>MSADLFVGREDERSAVRTLVDHACGGRGGFLIIDGPPGIGKTALLRQVQQAGGPAEFLSVECHLQVGQLEAYGPLIDLVLLIEQNRPRKTRLWRRSSDAVKQRWPELLTLVPGVGSTLKMVAETLSGPVPGAPLVENHTAARAMAEALLRIVKERHPLVISIDDFHRIDESSCSVLSYVARAIEDQPVLIVLVGCSDELRANPAARRLTEDLLGKGLARRMQLRGLPESAVAEYAARMSADVTAAELAQRTGGHPLLLRYSLARRKGLALPPGPGGPVMAHPDDARLAEQVRQMVTAQLSRLSYEDRRLLAVGAVEGRTFHSSVVARVLDEQRDRVADRLHRLASDTGLLHVLQSDRWDDWLGADRYAFEHDLVQEALYSDQSERQRRDRHRRIGHIMHEHSQDYRDLTQGVALELVRHHRLGHDWLAAGRVAHFVACRLSQTGASAPEVIKVAQDGLESIRQAPAGEEASRIRAQLIELLLTASELSWRTKPESDGTVRLEALASEAVSAAEGSGDVNLRIRARYLSGKVLLYTRGVPTAIPPLQQAWQEALDTGDPVSILLAGCEYGRQLPKIDVEGGLAVLAHAEATASDHEAVRQSEDPVVQRARHMVALQIGVNLYDAGRLGAALTRLRATIEQVRRRPNLGLLPIGLNYLAQAEAGVGNYAESEQCLVEALGYRDEEEPDGWHAVNLAYLGARRVHDHQDASGLEHLRNAQAEAAVTWQANLAPLVANLYAECLMAMAGVDPAHDTLAGEMLRTCLEETQRTGMRRSEIVTLSLLGQWHLDHGDAQQALQFSGRAVEHLREAGWRLAAVTAEEVLFRRAAVQHALGDIGAAERSVSLARSLVLDKAAALGGQLRDRFLHCVPINRSILEAGDRQQQEGVHGHRKEGHTDPAVGDEPQQGDG</sequence>
<feature type="domain" description="Orc1-like AAA ATPase" evidence="4">
    <location>
        <begin position="6"/>
        <end position="191"/>
    </location>
</feature>
<dbReference type="InterPro" id="IPR027417">
    <property type="entry name" value="P-loop_NTPase"/>
</dbReference>
<dbReference type="GO" id="GO:0005524">
    <property type="term" value="F:ATP binding"/>
    <property type="evidence" value="ECO:0007669"/>
    <property type="project" value="UniProtKB-KW"/>
</dbReference>
<dbReference type="Proteomes" id="UP000199558">
    <property type="component" value="Unassembled WGS sequence"/>
</dbReference>
<dbReference type="STRING" id="946078.GA0070622_2677"/>
<name>A0A1A9B9M5_9ACTN</name>
<keyword evidence="1" id="KW-0547">Nucleotide-binding</keyword>
<dbReference type="InterPro" id="IPR011990">
    <property type="entry name" value="TPR-like_helical_dom_sf"/>
</dbReference>
<evidence type="ECO:0000259" key="4">
    <source>
        <dbReference type="Pfam" id="PF13191"/>
    </source>
</evidence>
<feature type="region of interest" description="Disordered" evidence="3">
    <location>
        <begin position="877"/>
        <end position="907"/>
    </location>
</feature>